<comment type="subcellular location">
    <subcellularLocation>
        <location evidence="1">Mitochondrion inner membrane</location>
        <topology evidence="1">Peripheral membrane protein</topology>
        <orientation evidence="1">Matrix side</orientation>
    </subcellularLocation>
</comment>
<reference evidence="16" key="1">
    <citation type="submission" date="2016-11" db="UniProtKB">
        <authorList>
            <consortium name="WormBaseParasite"/>
        </authorList>
    </citation>
    <scope>IDENTIFICATION</scope>
</reference>
<dbReference type="Proteomes" id="UP000659654">
    <property type="component" value="Unassembled WGS sequence"/>
</dbReference>
<keyword evidence="5" id="KW-0653">Protein transport</keyword>
<dbReference type="WBParaSite" id="BXY_1649600.1">
    <property type="protein sequence ID" value="BXY_1649600.1"/>
    <property type="gene ID" value="BXY_1649600"/>
</dbReference>
<evidence type="ECO:0000256" key="8">
    <source>
        <dbReference type="ARBA" id="ARBA00023136"/>
    </source>
</evidence>
<dbReference type="OrthoDB" id="10262892at2759"/>
<dbReference type="SMR" id="A0A1I7STX6"/>
<comment type="similarity">
    <text evidence="2">Belongs to the TIM16/PAM16 family.</text>
</comment>
<dbReference type="PANTHER" id="PTHR12388">
    <property type="entry name" value="MITOCHONDRIA ASSOCIATED GRANULOCYTE MACROPHAGE CSF SIGNALING MOLECULE"/>
    <property type="match status" value="1"/>
</dbReference>
<dbReference type="Pfam" id="PF03656">
    <property type="entry name" value="Pam16"/>
    <property type="match status" value="1"/>
</dbReference>
<dbReference type="Gene3D" id="1.10.287.110">
    <property type="entry name" value="DnaJ domain"/>
    <property type="match status" value="1"/>
</dbReference>
<keyword evidence="6" id="KW-0811">Translocation</keyword>
<dbReference type="EMBL" id="CAJFDI010000003">
    <property type="protein sequence ID" value="CAD5221134.1"/>
    <property type="molecule type" value="Genomic_DNA"/>
</dbReference>
<evidence type="ECO:0000256" key="11">
    <source>
        <dbReference type="SAM" id="MobiDB-lite"/>
    </source>
</evidence>
<feature type="compositionally biased region" description="Low complexity" evidence="11">
    <location>
        <begin position="34"/>
        <end position="48"/>
    </location>
</feature>
<evidence type="ECO:0000313" key="15">
    <source>
        <dbReference type="Proteomes" id="UP000659654"/>
    </source>
</evidence>
<gene>
    <name evidence="12" type="ORF">BXYJ_LOCUS6526</name>
</gene>
<dbReference type="GO" id="GO:0030150">
    <property type="term" value="P:protein import into mitochondrial matrix"/>
    <property type="evidence" value="ECO:0007669"/>
    <property type="project" value="InterPro"/>
</dbReference>
<evidence type="ECO:0000256" key="2">
    <source>
        <dbReference type="ARBA" id="ARBA00008817"/>
    </source>
</evidence>
<proteinExistence type="inferred from homology"/>
<evidence type="ECO:0000256" key="3">
    <source>
        <dbReference type="ARBA" id="ARBA00022448"/>
    </source>
</evidence>
<evidence type="ECO:0000313" key="16">
    <source>
        <dbReference type="WBParaSite" id="BXY_1649600.1"/>
    </source>
</evidence>
<dbReference type="PANTHER" id="PTHR12388:SF0">
    <property type="entry name" value="MITOCHONDRIAL IMPORT INNER MEMBRANE TRANSLOCASE SUBUNIT TIM16"/>
    <property type="match status" value="1"/>
</dbReference>
<dbReference type="AlphaFoldDB" id="A0A1I7STX6"/>
<organism evidence="14 16">
    <name type="scientific">Bursaphelenchus xylophilus</name>
    <name type="common">Pinewood nematode worm</name>
    <name type="synonym">Aphelenchoides xylophilus</name>
    <dbReference type="NCBI Taxonomy" id="6326"/>
    <lineage>
        <taxon>Eukaryota</taxon>
        <taxon>Metazoa</taxon>
        <taxon>Ecdysozoa</taxon>
        <taxon>Nematoda</taxon>
        <taxon>Chromadorea</taxon>
        <taxon>Rhabditida</taxon>
        <taxon>Tylenchina</taxon>
        <taxon>Tylenchomorpha</taxon>
        <taxon>Aphelenchoidea</taxon>
        <taxon>Aphelenchoididae</taxon>
        <taxon>Bursaphelenchus</taxon>
    </lineage>
</organism>
<dbReference type="Proteomes" id="UP000582659">
    <property type="component" value="Unassembled WGS sequence"/>
</dbReference>
<name>A0A1I7STX6_BURXY</name>
<accession>A0A1I7STX6</accession>
<dbReference type="FunFam" id="1.10.287.110:FF:000006">
    <property type="entry name" value="Import inner membrane translocase subunit TIM16"/>
    <property type="match status" value="1"/>
</dbReference>
<evidence type="ECO:0000256" key="4">
    <source>
        <dbReference type="ARBA" id="ARBA00022792"/>
    </source>
</evidence>
<evidence type="ECO:0000313" key="14">
    <source>
        <dbReference type="Proteomes" id="UP000095284"/>
    </source>
</evidence>
<reference evidence="13" key="2">
    <citation type="submission" date="2020-08" db="EMBL/GenBank/DDBJ databases">
        <authorList>
            <person name="Kikuchi T."/>
        </authorList>
    </citation>
    <scope>NUCLEOTIDE SEQUENCE</scope>
    <source>
        <strain evidence="12">Ka4C1</strain>
    </source>
</reference>
<evidence type="ECO:0000256" key="1">
    <source>
        <dbReference type="ARBA" id="ARBA00004443"/>
    </source>
</evidence>
<keyword evidence="4" id="KW-0999">Mitochondrion inner membrane</keyword>
<evidence type="ECO:0000256" key="7">
    <source>
        <dbReference type="ARBA" id="ARBA00023128"/>
    </source>
</evidence>
<evidence type="ECO:0000256" key="10">
    <source>
        <dbReference type="ARBA" id="ARBA00071356"/>
    </source>
</evidence>
<evidence type="ECO:0000256" key="5">
    <source>
        <dbReference type="ARBA" id="ARBA00022927"/>
    </source>
</evidence>
<evidence type="ECO:0000313" key="12">
    <source>
        <dbReference type="EMBL" id="CAD5221134.1"/>
    </source>
</evidence>
<keyword evidence="7" id="KW-0496">Mitochondrion</keyword>
<dbReference type="GO" id="GO:0005744">
    <property type="term" value="C:TIM23 mitochondrial import inner membrane translocase complex"/>
    <property type="evidence" value="ECO:0007669"/>
    <property type="project" value="InterPro"/>
</dbReference>
<evidence type="ECO:0000313" key="13">
    <source>
        <dbReference type="EMBL" id="CAG9107832.1"/>
    </source>
</evidence>
<evidence type="ECO:0000256" key="6">
    <source>
        <dbReference type="ARBA" id="ARBA00023010"/>
    </source>
</evidence>
<keyword evidence="8" id="KW-0472">Membrane</keyword>
<protein>
    <recommendedName>
        <fullName evidence="10">Mitochondrial import inner membrane translocase subunit tim-16</fullName>
    </recommendedName>
</protein>
<dbReference type="InterPro" id="IPR005341">
    <property type="entry name" value="Tim16"/>
</dbReference>
<keyword evidence="15" id="KW-1185">Reference proteome</keyword>
<keyword evidence="3" id="KW-0813">Transport</keyword>
<feature type="region of interest" description="Disordered" evidence="11">
    <location>
        <begin position="29"/>
        <end position="60"/>
    </location>
</feature>
<dbReference type="InterPro" id="IPR036869">
    <property type="entry name" value="J_dom_sf"/>
</dbReference>
<dbReference type="eggNOG" id="KOG3442">
    <property type="taxonomic scope" value="Eukaryota"/>
</dbReference>
<dbReference type="EMBL" id="CAJFCV020000003">
    <property type="protein sequence ID" value="CAG9107832.1"/>
    <property type="molecule type" value="Genomic_DNA"/>
</dbReference>
<sequence>MVLRNVAKIVLAAGEAVGKAFTRAVKQEMDASKRTAQAAASSSTGSRQHSSAKNETKTNARLGISLQEALQILDVKAPLKTEEVQKKYDHLFKVNDKANGGTLYLQSKVYRAKERIDAELSNETPKEPEELKKE</sequence>
<comment type="function">
    <text evidence="9">Regulates ATP-dependent protein translocation into the mitochondrial matrix.</text>
</comment>
<evidence type="ECO:0000256" key="9">
    <source>
        <dbReference type="ARBA" id="ARBA00059904"/>
    </source>
</evidence>
<dbReference type="Proteomes" id="UP000095284">
    <property type="component" value="Unplaced"/>
</dbReference>